<dbReference type="Gene3D" id="3.10.290.10">
    <property type="entry name" value="RNA-binding S4 domain"/>
    <property type="match status" value="1"/>
</dbReference>
<keyword evidence="1" id="KW-0694">RNA-binding</keyword>
<dbReference type="PROSITE" id="PS50889">
    <property type="entry name" value="S4"/>
    <property type="match status" value="1"/>
</dbReference>
<dbReference type="OrthoDB" id="9810886at2"/>
<dbReference type="Pfam" id="PF01479">
    <property type="entry name" value="S4"/>
    <property type="match status" value="1"/>
</dbReference>
<dbReference type="AlphaFoldDB" id="A0A285CSG9"/>
<sequence length="167" mass="19309">MQIATKELVWNLVDVKEENVVRRHCSNCGKVVPFYDTTVRRHNANGKTIYRFAIFKCEKNHTWNKKLEIYKTYTDHVRLKEERVTIDLEKIELSLEEFKGAGIQLVCINIGEVMGTFRLDKTISDKFTDSSRSEIARKIKEGSIRMNDNVVKPSSKIAENSIITISL</sequence>
<name>A0A285CSG9_9BACI</name>
<dbReference type="Proteomes" id="UP000219546">
    <property type="component" value="Unassembled WGS sequence"/>
</dbReference>
<proteinExistence type="predicted"/>
<dbReference type="InterPro" id="IPR002942">
    <property type="entry name" value="S4_RNA-bd"/>
</dbReference>
<dbReference type="SUPFAM" id="SSF55174">
    <property type="entry name" value="Alpha-L RNA-binding motif"/>
    <property type="match status" value="1"/>
</dbReference>
<feature type="domain" description="RNA-binding S4" evidence="2">
    <location>
        <begin position="118"/>
        <end position="162"/>
    </location>
</feature>
<reference evidence="3 4" key="1">
    <citation type="submission" date="2017-08" db="EMBL/GenBank/DDBJ databases">
        <authorList>
            <person name="de Groot N.N."/>
        </authorList>
    </citation>
    <scope>NUCLEOTIDE SEQUENCE [LARGE SCALE GENOMIC DNA]</scope>
    <source>
        <strain evidence="3 4">JC228</strain>
    </source>
</reference>
<dbReference type="EMBL" id="OAOP01000004">
    <property type="protein sequence ID" value="SNX70501.1"/>
    <property type="molecule type" value="Genomic_DNA"/>
</dbReference>
<evidence type="ECO:0000313" key="3">
    <source>
        <dbReference type="EMBL" id="SNX70501.1"/>
    </source>
</evidence>
<dbReference type="CDD" id="cd00165">
    <property type="entry name" value="S4"/>
    <property type="match status" value="1"/>
</dbReference>
<dbReference type="GO" id="GO:0003723">
    <property type="term" value="F:RNA binding"/>
    <property type="evidence" value="ECO:0007669"/>
    <property type="project" value="UniProtKB-KW"/>
</dbReference>
<organism evidence="3 4">
    <name type="scientific">Bacillus oleivorans</name>
    <dbReference type="NCBI Taxonomy" id="1448271"/>
    <lineage>
        <taxon>Bacteria</taxon>
        <taxon>Bacillati</taxon>
        <taxon>Bacillota</taxon>
        <taxon>Bacilli</taxon>
        <taxon>Bacillales</taxon>
        <taxon>Bacillaceae</taxon>
        <taxon>Bacillus</taxon>
    </lineage>
</organism>
<evidence type="ECO:0000313" key="4">
    <source>
        <dbReference type="Proteomes" id="UP000219546"/>
    </source>
</evidence>
<gene>
    <name evidence="3" type="ORF">SAMN05877753_104150</name>
</gene>
<protein>
    <recommendedName>
        <fullName evidence="2">RNA-binding S4 domain-containing protein</fullName>
    </recommendedName>
</protein>
<keyword evidence="4" id="KW-1185">Reference proteome</keyword>
<dbReference type="InterPro" id="IPR036986">
    <property type="entry name" value="S4_RNA-bd_sf"/>
</dbReference>
<evidence type="ECO:0000259" key="2">
    <source>
        <dbReference type="Pfam" id="PF01479"/>
    </source>
</evidence>
<dbReference type="RefSeq" id="WP_097158552.1">
    <property type="nucleotide sequence ID" value="NZ_JBEPMQ010000010.1"/>
</dbReference>
<evidence type="ECO:0000256" key="1">
    <source>
        <dbReference type="PROSITE-ProRule" id="PRU00182"/>
    </source>
</evidence>
<accession>A0A285CSG9</accession>